<keyword evidence="3" id="KW-1185">Reference proteome</keyword>
<dbReference type="InterPro" id="IPR025322">
    <property type="entry name" value="PADRE_dom"/>
</dbReference>
<organism evidence="2 3">
    <name type="scientific">Actinidia rufa</name>
    <dbReference type="NCBI Taxonomy" id="165716"/>
    <lineage>
        <taxon>Eukaryota</taxon>
        <taxon>Viridiplantae</taxon>
        <taxon>Streptophyta</taxon>
        <taxon>Embryophyta</taxon>
        <taxon>Tracheophyta</taxon>
        <taxon>Spermatophyta</taxon>
        <taxon>Magnoliopsida</taxon>
        <taxon>eudicotyledons</taxon>
        <taxon>Gunneridae</taxon>
        <taxon>Pentapetalae</taxon>
        <taxon>asterids</taxon>
        <taxon>Ericales</taxon>
        <taxon>Actinidiaceae</taxon>
        <taxon>Actinidia</taxon>
    </lineage>
</organism>
<evidence type="ECO:0000313" key="3">
    <source>
        <dbReference type="Proteomes" id="UP000585474"/>
    </source>
</evidence>
<feature type="signal peptide" evidence="1">
    <location>
        <begin position="1"/>
        <end position="25"/>
    </location>
</feature>
<dbReference type="AlphaFoldDB" id="A0A7J0DRZ8"/>
<gene>
    <name evidence="2" type="ORF">Acr_00g0072910</name>
</gene>
<dbReference type="Pfam" id="PF14009">
    <property type="entry name" value="PADRE"/>
    <property type="match status" value="1"/>
</dbReference>
<comment type="caution">
    <text evidence="2">The sequence shown here is derived from an EMBL/GenBank/DDBJ whole genome shotgun (WGS) entry which is preliminary data.</text>
</comment>
<evidence type="ECO:0000256" key="1">
    <source>
        <dbReference type="SAM" id="SignalP"/>
    </source>
</evidence>
<dbReference type="OrthoDB" id="693945at2759"/>
<protein>
    <submittedName>
        <fullName evidence="2">Uncharacterized protein</fullName>
    </submittedName>
</protein>
<dbReference type="PANTHER" id="PTHR33052">
    <property type="entry name" value="DUF4228 DOMAIN PROTEIN-RELATED"/>
    <property type="match status" value="1"/>
</dbReference>
<reference evidence="3" key="1">
    <citation type="submission" date="2019-07" db="EMBL/GenBank/DDBJ databases">
        <title>De Novo Assembly of kiwifruit Actinidia rufa.</title>
        <authorList>
            <person name="Sugita-Konishi S."/>
            <person name="Sato K."/>
            <person name="Mori E."/>
            <person name="Abe Y."/>
            <person name="Kisaki G."/>
            <person name="Hamano K."/>
            <person name="Suezawa K."/>
            <person name="Otani M."/>
            <person name="Fukuda T."/>
            <person name="Manabe T."/>
            <person name="Gomi K."/>
            <person name="Tabuchi M."/>
            <person name="Akimitsu K."/>
            <person name="Kataoka I."/>
        </authorList>
    </citation>
    <scope>NUCLEOTIDE SEQUENCE [LARGE SCALE GENOMIC DNA]</scope>
    <source>
        <strain evidence="3">cv. Fuchu</strain>
    </source>
</reference>
<dbReference type="Proteomes" id="UP000585474">
    <property type="component" value="Unassembled WGS sequence"/>
</dbReference>
<evidence type="ECO:0000313" key="2">
    <source>
        <dbReference type="EMBL" id="GFS41188.1"/>
    </source>
</evidence>
<feature type="chain" id="PRO_5029532050" evidence="1">
    <location>
        <begin position="26"/>
        <end position="205"/>
    </location>
</feature>
<name>A0A7J0DRZ8_9ERIC</name>
<keyword evidence="1" id="KW-0732">Signal</keyword>
<proteinExistence type="predicted"/>
<accession>A0A7J0DRZ8</accession>
<sequence>MPLGLGWYLTMQVTFCPLSCLRTTADRCPSSKPRRGSPTELAIEQLLGRGACLNSDSGHCDGNLHFVRVRIRGHREAGVSRGVIREFSLPVTVSHALDKNPAWFVCNSDEMEFDDFISAVDDDEELRIGQLYFALPAKRQLHAEDMAPRVDPLVFFDKKYCKSRRDVVYGGHSSGGGMVVEERRARSGNAGRQVLTRKLSMIMKE</sequence>
<dbReference type="EMBL" id="BJWL01000366">
    <property type="protein sequence ID" value="GFS41188.1"/>
    <property type="molecule type" value="Genomic_DNA"/>
</dbReference>